<organism evidence="1 2">
    <name type="scientific">Mya arenaria</name>
    <name type="common">Soft-shell clam</name>
    <dbReference type="NCBI Taxonomy" id="6604"/>
    <lineage>
        <taxon>Eukaryota</taxon>
        <taxon>Metazoa</taxon>
        <taxon>Spiralia</taxon>
        <taxon>Lophotrochozoa</taxon>
        <taxon>Mollusca</taxon>
        <taxon>Bivalvia</taxon>
        <taxon>Autobranchia</taxon>
        <taxon>Heteroconchia</taxon>
        <taxon>Euheterodonta</taxon>
        <taxon>Imparidentia</taxon>
        <taxon>Neoheterodontei</taxon>
        <taxon>Myida</taxon>
        <taxon>Myoidea</taxon>
        <taxon>Myidae</taxon>
        <taxon>Mya</taxon>
    </lineage>
</organism>
<name>A0ABY7DQE8_MYAAR</name>
<evidence type="ECO:0000313" key="2">
    <source>
        <dbReference type="Proteomes" id="UP001164746"/>
    </source>
</evidence>
<proteinExistence type="predicted"/>
<gene>
    <name evidence="1" type="ORF">MAR_024300</name>
</gene>
<dbReference type="SUPFAM" id="SSF53067">
    <property type="entry name" value="Actin-like ATPase domain"/>
    <property type="match status" value="2"/>
</dbReference>
<dbReference type="Proteomes" id="UP001164746">
    <property type="component" value="Chromosome 3"/>
</dbReference>
<protein>
    <submittedName>
        <fullName evidence="1">HS12B-like protein</fullName>
    </submittedName>
</protein>
<evidence type="ECO:0000313" key="1">
    <source>
        <dbReference type="EMBL" id="WAQ99927.1"/>
    </source>
</evidence>
<dbReference type="InterPro" id="IPR043129">
    <property type="entry name" value="ATPase_NBD"/>
</dbReference>
<reference evidence="1" key="1">
    <citation type="submission" date="2022-11" db="EMBL/GenBank/DDBJ databases">
        <title>Centuries of genome instability and evolution in soft-shell clam transmissible cancer (bioRxiv).</title>
        <authorList>
            <person name="Hart S.F.M."/>
            <person name="Yonemitsu M.A."/>
            <person name="Giersch R.M."/>
            <person name="Beal B.F."/>
            <person name="Arriagada G."/>
            <person name="Davis B.W."/>
            <person name="Ostrander E.A."/>
            <person name="Goff S.P."/>
            <person name="Metzger M.J."/>
        </authorList>
    </citation>
    <scope>NUCLEOTIDE SEQUENCE</scope>
    <source>
        <strain evidence="1">MELC-2E11</strain>
        <tissue evidence="1">Siphon/mantle</tissue>
    </source>
</reference>
<sequence length="472" mass="53650">MTLFQTREMKENTPLKDIQERTEMPVIDIYASAIKYIKKELLEDLHRRSSCIRENDIHWVLTMPSIWNNSAKTFLRNAAKMVAVCNNAEILDEMLSLALEPEAAFVYCRESFPCIGKEGTRFIVLDLRGGTADITCHKVVDGGLKELKKPEGGGFGGTDVDAKFKRLLVDIFGFAAVKSFKEKYLNECWEMLADFEMSKRKFDGNDQLIVTFSARLYEIYGEHESIDDVLQRAGCSEDIKIKRGKMHISKDKGQWIFDETIDQIIERTQSLINMLENVDYIVLVGGFSESKYFQTRMKAEFGDKVVAPTASKSAVMKGAVLFGQSPASIQTRVSKYTYGIATMEHFKPEIHSENKLIVIDGFEYCDDIFERLVTIGQEITVGQYMKEMTYYPNIDDQAHFVLQVFASSVENPKYVTDEDCQQIGLLLVEIDTGGNRDFEIKVQLVFGGTEIQVEVWDGHGNLIKDARMDFLG</sequence>
<dbReference type="Gene3D" id="3.90.640.10">
    <property type="entry name" value="Actin, Chain A, domain 4"/>
    <property type="match status" value="1"/>
</dbReference>
<keyword evidence="2" id="KW-1185">Reference proteome</keyword>
<accession>A0ABY7DQE8</accession>
<dbReference type="Gene3D" id="3.30.420.40">
    <property type="match status" value="2"/>
</dbReference>
<dbReference type="EMBL" id="CP111014">
    <property type="protein sequence ID" value="WAQ99927.1"/>
    <property type="molecule type" value="Genomic_DNA"/>
</dbReference>
<dbReference type="PANTHER" id="PTHR14187">
    <property type="entry name" value="ALPHA KINASE/ELONGATION FACTOR 2 KINASE"/>
    <property type="match status" value="1"/>
</dbReference>
<dbReference type="PANTHER" id="PTHR14187:SF5">
    <property type="entry name" value="HEAT SHOCK 70 KDA PROTEIN 12A"/>
    <property type="match status" value="1"/>
</dbReference>